<feature type="region of interest" description="Disordered" evidence="1">
    <location>
        <begin position="119"/>
        <end position="171"/>
    </location>
</feature>
<dbReference type="EMBL" id="HBUE01323717">
    <property type="protein sequence ID" value="CAG6589616.1"/>
    <property type="molecule type" value="Transcribed_RNA"/>
</dbReference>
<reference evidence="2" key="1">
    <citation type="submission" date="2021-05" db="EMBL/GenBank/DDBJ databases">
        <authorList>
            <person name="Alioto T."/>
            <person name="Alioto T."/>
            <person name="Gomez Garrido J."/>
        </authorList>
    </citation>
    <scope>NUCLEOTIDE SEQUENCE</scope>
</reference>
<dbReference type="AlphaFoldDB" id="A0A8D8P5V9"/>
<evidence type="ECO:0000256" key="1">
    <source>
        <dbReference type="SAM" id="MobiDB-lite"/>
    </source>
</evidence>
<proteinExistence type="predicted"/>
<sequence>MSSVCREHAAEIDSKIGIIRRKVANFACGYTPETNSRVEPSKEYLSKANRELEEIESTCAEFTQTSAVLDGLIQEADDMATKIFARLSETFADFGLDMPTYADEEIPVGIPLEKLVLQEEEEDEPDQTIIGTPSELATSDDSEASDVDFKPNIFITRPSDSGGPPSWTPMIKTKASRTVGISRLALE</sequence>
<dbReference type="EMBL" id="HBUE01217163">
    <property type="protein sequence ID" value="CAG6537606.1"/>
    <property type="molecule type" value="Transcribed_RNA"/>
</dbReference>
<name>A0A8D8P5V9_CULPI</name>
<organism evidence="2">
    <name type="scientific">Culex pipiens</name>
    <name type="common">House mosquito</name>
    <dbReference type="NCBI Taxonomy" id="7175"/>
    <lineage>
        <taxon>Eukaryota</taxon>
        <taxon>Metazoa</taxon>
        <taxon>Ecdysozoa</taxon>
        <taxon>Arthropoda</taxon>
        <taxon>Hexapoda</taxon>
        <taxon>Insecta</taxon>
        <taxon>Pterygota</taxon>
        <taxon>Neoptera</taxon>
        <taxon>Endopterygota</taxon>
        <taxon>Diptera</taxon>
        <taxon>Nematocera</taxon>
        <taxon>Culicoidea</taxon>
        <taxon>Culicidae</taxon>
        <taxon>Culicinae</taxon>
        <taxon>Culicini</taxon>
        <taxon>Culex</taxon>
        <taxon>Culex</taxon>
    </lineage>
</organism>
<evidence type="ECO:0000313" key="2">
    <source>
        <dbReference type="EMBL" id="CAG6589615.1"/>
    </source>
</evidence>
<protein>
    <submittedName>
        <fullName evidence="2">(northern house mosquito) hypothetical protein</fullName>
    </submittedName>
</protein>
<accession>A0A8D8P5V9</accession>
<dbReference type="EMBL" id="HBUE01323716">
    <property type="protein sequence ID" value="CAG6589615.1"/>
    <property type="molecule type" value="Transcribed_RNA"/>
</dbReference>
<dbReference type="EMBL" id="HBUE01217162">
    <property type="protein sequence ID" value="CAG6537605.1"/>
    <property type="molecule type" value="Transcribed_RNA"/>
</dbReference>